<sequence length="307" mass="35870">MSNRPYYRTPDPVLDMPPWELDVTKRMPLLFVLDLNGTLLYRKKSSSRSRPFVKELLKYLIQHFYVMVWSSAEQQNVQLMVQRLFGEHQRLLVGRWDRAYCDLQRARPVPKRHDCDNPPTKREQDKARRKPLAVKDLSKIWDSHSQHPRSKPGKRGERPPIWMLRHALERVFDPQTRRPIKWHRGNTVIVDDSVDKVRGYAGNHIAVKDFEAHPDPNDNDLQALLAYIQPINALLSDMRPNLVPRFNVTQYFRDHPWAEFRAGFPLIEFIPTGEPRSPSDPAPATSPRPERNTPDEKLQGIFDGVPI</sequence>
<dbReference type="PROSITE" id="PS50969">
    <property type="entry name" value="FCP1"/>
    <property type="match status" value="1"/>
</dbReference>
<dbReference type="Gene3D" id="3.40.50.1000">
    <property type="entry name" value="HAD superfamily/HAD-like"/>
    <property type="match status" value="1"/>
</dbReference>
<organism evidence="4 5">
    <name type="scientific">Tieghemiomyces parasiticus</name>
    <dbReference type="NCBI Taxonomy" id="78921"/>
    <lineage>
        <taxon>Eukaryota</taxon>
        <taxon>Fungi</taxon>
        <taxon>Fungi incertae sedis</taxon>
        <taxon>Zoopagomycota</taxon>
        <taxon>Kickxellomycotina</taxon>
        <taxon>Dimargaritomycetes</taxon>
        <taxon>Dimargaritales</taxon>
        <taxon>Dimargaritaceae</taxon>
        <taxon>Tieghemiomyces</taxon>
    </lineage>
</organism>
<feature type="region of interest" description="Disordered" evidence="2">
    <location>
        <begin position="271"/>
        <end position="307"/>
    </location>
</feature>
<dbReference type="GO" id="GO:0015031">
    <property type="term" value="P:protein transport"/>
    <property type="evidence" value="ECO:0007669"/>
    <property type="project" value="UniProtKB-KW"/>
</dbReference>
<keyword evidence="1" id="KW-0809">Transit peptide</keyword>
<dbReference type="EMBL" id="JANBPT010000565">
    <property type="protein sequence ID" value="KAJ1916865.1"/>
    <property type="molecule type" value="Genomic_DNA"/>
</dbReference>
<evidence type="ECO:0000313" key="4">
    <source>
        <dbReference type="EMBL" id="KAJ1916865.1"/>
    </source>
</evidence>
<keyword evidence="1" id="KW-0653">Protein transport</keyword>
<keyword evidence="1" id="KW-0811">Translocation</keyword>
<name>A0A9W8DT78_9FUNG</name>
<protein>
    <recommendedName>
        <fullName evidence="1">Mitochondrial import inner membrane translocase subunit TIM50</fullName>
    </recommendedName>
</protein>
<evidence type="ECO:0000256" key="2">
    <source>
        <dbReference type="SAM" id="MobiDB-lite"/>
    </source>
</evidence>
<gene>
    <name evidence="4" type="ORF">IWQ60_007963</name>
</gene>
<keyword evidence="1" id="KW-0496">Mitochondrion</keyword>
<reference evidence="4" key="1">
    <citation type="submission" date="2022-07" db="EMBL/GenBank/DDBJ databases">
        <title>Phylogenomic reconstructions and comparative analyses of Kickxellomycotina fungi.</title>
        <authorList>
            <person name="Reynolds N.K."/>
            <person name="Stajich J.E."/>
            <person name="Barry K."/>
            <person name="Grigoriev I.V."/>
            <person name="Crous P."/>
            <person name="Smith M.E."/>
        </authorList>
    </citation>
    <scope>NUCLEOTIDE SEQUENCE</scope>
    <source>
        <strain evidence="4">RSA 861</strain>
    </source>
</reference>
<dbReference type="InterPro" id="IPR004274">
    <property type="entry name" value="FCP1_dom"/>
</dbReference>
<evidence type="ECO:0000256" key="1">
    <source>
        <dbReference type="RuleBase" id="RU365079"/>
    </source>
</evidence>
<comment type="subcellular location">
    <subcellularLocation>
        <location evidence="1">Mitochondrion inner membrane</location>
        <topology evidence="1">Single-pass membrane protein</topology>
    </subcellularLocation>
</comment>
<feature type="region of interest" description="Disordered" evidence="2">
    <location>
        <begin position="140"/>
        <end position="159"/>
    </location>
</feature>
<dbReference type="SMART" id="SM00577">
    <property type="entry name" value="CPDc"/>
    <property type="match status" value="1"/>
</dbReference>
<proteinExistence type="inferred from homology"/>
<dbReference type="InterPro" id="IPR050365">
    <property type="entry name" value="TIM50"/>
</dbReference>
<dbReference type="Pfam" id="PF03031">
    <property type="entry name" value="NIF"/>
    <property type="match status" value="2"/>
</dbReference>
<dbReference type="OrthoDB" id="1711508at2759"/>
<feature type="region of interest" description="Disordered" evidence="2">
    <location>
        <begin position="109"/>
        <end position="132"/>
    </location>
</feature>
<evidence type="ECO:0000313" key="5">
    <source>
        <dbReference type="Proteomes" id="UP001150569"/>
    </source>
</evidence>
<dbReference type="AlphaFoldDB" id="A0A9W8DT78"/>
<evidence type="ECO:0000259" key="3">
    <source>
        <dbReference type="PROSITE" id="PS50969"/>
    </source>
</evidence>
<keyword evidence="5" id="KW-1185">Reference proteome</keyword>
<dbReference type="InterPro" id="IPR023214">
    <property type="entry name" value="HAD_sf"/>
</dbReference>
<feature type="domain" description="FCP1 homology" evidence="3">
    <location>
        <begin position="24"/>
        <end position="231"/>
    </location>
</feature>
<feature type="compositionally biased region" description="Basic and acidic residues" evidence="2">
    <location>
        <begin position="288"/>
        <end position="298"/>
    </location>
</feature>
<dbReference type="PANTHER" id="PTHR12210">
    <property type="entry name" value="DULLARD PROTEIN PHOSPHATASE"/>
    <property type="match status" value="1"/>
</dbReference>
<accession>A0A9W8DT78</accession>
<comment type="function">
    <text evidence="1">Essential component of the TIM23 complex, a complex that mediates the translocation of transit peptide-containing proteins across the mitochondrial inner membrane.</text>
</comment>
<feature type="compositionally biased region" description="Basic and acidic residues" evidence="2">
    <location>
        <begin position="111"/>
        <end position="126"/>
    </location>
</feature>
<dbReference type="SUPFAM" id="SSF56784">
    <property type="entry name" value="HAD-like"/>
    <property type="match status" value="1"/>
</dbReference>
<comment type="caution">
    <text evidence="4">The sequence shown here is derived from an EMBL/GenBank/DDBJ whole genome shotgun (WGS) entry which is preliminary data.</text>
</comment>
<keyword evidence="1" id="KW-0813">Transport</keyword>
<dbReference type="InterPro" id="IPR036412">
    <property type="entry name" value="HAD-like_sf"/>
</dbReference>
<comment type="subunit">
    <text evidence="1">Component of the TIM23 complex.</text>
</comment>
<comment type="similarity">
    <text evidence="1">Belongs to the TIM50 family.</text>
</comment>
<dbReference type="Proteomes" id="UP001150569">
    <property type="component" value="Unassembled WGS sequence"/>
</dbReference>
<dbReference type="GO" id="GO:0005744">
    <property type="term" value="C:TIM23 mitochondrial import inner membrane translocase complex"/>
    <property type="evidence" value="ECO:0007669"/>
    <property type="project" value="UniProtKB-UniRule"/>
</dbReference>